<accession>A0AAD3CKQ8</accession>
<feature type="region of interest" description="Disordered" evidence="1">
    <location>
        <begin position="1"/>
        <end position="22"/>
    </location>
</feature>
<reference evidence="2 3" key="1">
    <citation type="journal article" date="2021" name="Sci. Rep.">
        <title>The genome of the diatom Chaetoceros tenuissimus carries an ancient integrated fragment of an extant virus.</title>
        <authorList>
            <person name="Hongo Y."/>
            <person name="Kimura K."/>
            <person name="Takaki Y."/>
            <person name="Yoshida Y."/>
            <person name="Baba S."/>
            <person name="Kobayashi G."/>
            <person name="Nagasaki K."/>
            <person name="Hano T."/>
            <person name="Tomaru Y."/>
        </authorList>
    </citation>
    <scope>NUCLEOTIDE SEQUENCE [LARGE SCALE GENOMIC DNA]</scope>
    <source>
        <strain evidence="2 3">NIES-3715</strain>
    </source>
</reference>
<evidence type="ECO:0000313" key="3">
    <source>
        <dbReference type="Proteomes" id="UP001054902"/>
    </source>
</evidence>
<comment type="caution">
    <text evidence="2">The sequence shown here is derived from an EMBL/GenBank/DDBJ whole genome shotgun (WGS) entry which is preliminary data.</text>
</comment>
<dbReference type="EMBL" id="BLLK01000023">
    <property type="protein sequence ID" value="GFH47708.1"/>
    <property type="molecule type" value="Genomic_DNA"/>
</dbReference>
<organism evidence="2 3">
    <name type="scientific">Chaetoceros tenuissimus</name>
    <dbReference type="NCBI Taxonomy" id="426638"/>
    <lineage>
        <taxon>Eukaryota</taxon>
        <taxon>Sar</taxon>
        <taxon>Stramenopiles</taxon>
        <taxon>Ochrophyta</taxon>
        <taxon>Bacillariophyta</taxon>
        <taxon>Coscinodiscophyceae</taxon>
        <taxon>Chaetocerotophycidae</taxon>
        <taxon>Chaetocerotales</taxon>
        <taxon>Chaetocerotaceae</taxon>
        <taxon>Chaetoceros</taxon>
    </lineage>
</organism>
<sequence length="168" mass="19421">MTDNAVIKEEEGREMPATSAMRQLPMEIVTSKKIKIGNEIYNLDRNIRVPDSSVTNKKEISIKLEETAAAEPTTKEPAPKKIKIEDSSTTVQEKKPPDQITSTSVKEEKPADRKDTQELFLEIKWFRLEWVKNKNDKKLEEFNFSMFADDIPKSKGFKNSRVFAKKEW</sequence>
<dbReference type="AlphaFoldDB" id="A0AAD3CKQ8"/>
<feature type="compositionally biased region" description="Basic and acidic residues" evidence="1">
    <location>
        <begin position="56"/>
        <end position="66"/>
    </location>
</feature>
<gene>
    <name evidence="2" type="ORF">CTEN210_04183</name>
</gene>
<feature type="compositionally biased region" description="Basic and acidic residues" evidence="1">
    <location>
        <begin position="1"/>
        <end position="14"/>
    </location>
</feature>
<proteinExistence type="predicted"/>
<name>A0AAD3CKQ8_9STRA</name>
<keyword evidence="3" id="KW-1185">Reference proteome</keyword>
<feature type="compositionally biased region" description="Basic and acidic residues" evidence="1">
    <location>
        <begin position="105"/>
        <end position="114"/>
    </location>
</feature>
<protein>
    <submittedName>
        <fullName evidence="2">Uncharacterized protein</fullName>
    </submittedName>
</protein>
<evidence type="ECO:0000256" key="1">
    <source>
        <dbReference type="SAM" id="MobiDB-lite"/>
    </source>
</evidence>
<feature type="region of interest" description="Disordered" evidence="1">
    <location>
        <begin position="52"/>
        <end position="114"/>
    </location>
</feature>
<dbReference type="Proteomes" id="UP001054902">
    <property type="component" value="Unassembled WGS sequence"/>
</dbReference>
<evidence type="ECO:0000313" key="2">
    <source>
        <dbReference type="EMBL" id="GFH47708.1"/>
    </source>
</evidence>
<feature type="compositionally biased region" description="Basic and acidic residues" evidence="1">
    <location>
        <begin position="73"/>
        <end position="97"/>
    </location>
</feature>